<gene>
    <name evidence="3" type="ORF">ACJIZ3_018579</name>
</gene>
<evidence type="ECO:0000259" key="2">
    <source>
        <dbReference type="SMART" id="SM01054"/>
    </source>
</evidence>
<dbReference type="SMART" id="SM01054">
    <property type="entry name" value="CaM_binding"/>
    <property type="match status" value="1"/>
</dbReference>
<protein>
    <recommendedName>
        <fullName evidence="2">Calmodulin-binding domain-containing protein</fullName>
    </recommendedName>
</protein>
<dbReference type="AlphaFoldDB" id="A0ABD3T075"/>
<proteinExistence type="predicted"/>
<organism evidence="3 4">
    <name type="scientific">Penstemon smallii</name>
    <dbReference type="NCBI Taxonomy" id="265156"/>
    <lineage>
        <taxon>Eukaryota</taxon>
        <taxon>Viridiplantae</taxon>
        <taxon>Streptophyta</taxon>
        <taxon>Embryophyta</taxon>
        <taxon>Tracheophyta</taxon>
        <taxon>Spermatophyta</taxon>
        <taxon>Magnoliopsida</taxon>
        <taxon>eudicotyledons</taxon>
        <taxon>Gunneridae</taxon>
        <taxon>Pentapetalae</taxon>
        <taxon>asterids</taxon>
        <taxon>lamiids</taxon>
        <taxon>Lamiales</taxon>
        <taxon>Plantaginaceae</taxon>
        <taxon>Cheloneae</taxon>
        <taxon>Penstemon</taxon>
    </lineage>
</organism>
<dbReference type="Pfam" id="PF07839">
    <property type="entry name" value="CaM_binding"/>
    <property type="match status" value="1"/>
</dbReference>
<reference evidence="3 4" key="1">
    <citation type="submission" date="2024-12" db="EMBL/GenBank/DDBJ databases">
        <title>The unique morphological basis and parallel evolutionary history of personate flowers in Penstemon.</title>
        <authorList>
            <person name="Depatie T.H."/>
            <person name="Wessinger C.A."/>
        </authorList>
    </citation>
    <scope>NUCLEOTIDE SEQUENCE [LARGE SCALE GENOMIC DNA]</scope>
    <source>
        <strain evidence="3">WTNN_2</strain>
        <tissue evidence="3">Leaf</tissue>
    </source>
</reference>
<comment type="caution">
    <text evidence="3">The sequence shown here is derived from an EMBL/GenBank/DDBJ whole genome shotgun (WGS) entry which is preliminary data.</text>
</comment>
<dbReference type="PANTHER" id="PTHR33923">
    <property type="entry name" value="CALMODULIN-BINDING PROTEIN-RELATED"/>
    <property type="match status" value="1"/>
</dbReference>
<dbReference type="InterPro" id="IPR044681">
    <property type="entry name" value="PICBP-like"/>
</dbReference>
<dbReference type="Proteomes" id="UP001634393">
    <property type="component" value="Unassembled WGS sequence"/>
</dbReference>
<feature type="domain" description="Calmodulin-binding" evidence="2">
    <location>
        <begin position="660"/>
        <end position="766"/>
    </location>
</feature>
<dbReference type="InterPro" id="IPR012417">
    <property type="entry name" value="CaM-bd_dom_pln"/>
</dbReference>
<name>A0ABD3T075_9LAMI</name>
<dbReference type="EMBL" id="JBJXBP010000005">
    <property type="protein sequence ID" value="KAL3829777.1"/>
    <property type="molecule type" value="Genomic_DNA"/>
</dbReference>
<feature type="region of interest" description="Disordered" evidence="1">
    <location>
        <begin position="23"/>
        <end position="162"/>
    </location>
</feature>
<feature type="compositionally biased region" description="Polar residues" evidence="1">
    <location>
        <begin position="120"/>
        <end position="162"/>
    </location>
</feature>
<evidence type="ECO:0000313" key="4">
    <source>
        <dbReference type="Proteomes" id="UP001634393"/>
    </source>
</evidence>
<evidence type="ECO:0000256" key="1">
    <source>
        <dbReference type="SAM" id="MobiDB-lite"/>
    </source>
</evidence>
<evidence type="ECO:0000313" key="3">
    <source>
        <dbReference type="EMBL" id="KAL3829777.1"/>
    </source>
</evidence>
<keyword evidence="4" id="KW-1185">Reference proteome</keyword>
<dbReference type="PANTHER" id="PTHR33923:SF2">
    <property type="entry name" value="CALMODULIN-BINDING PROTEIN-RELATED"/>
    <property type="match status" value="1"/>
</dbReference>
<sequence length="790" mass="88078">MVQRKLINKLSIKPDHIKIERLPENLKPSSLQHQDVKNGGADLKKKMKKSGSIKRSEFDSPRSPNLRRHVKQPGKPPPPALALPTSDTTPHKQMPSGQMITKPNYMKSTTSSDARKEKIQVSTKSPQASPDSSSLIRKSSNFSKLSLPSGNKATKSTARTSSLKMMRTPSFKPARNIAKKCSPVALCEDLDVQKATCSSTLKDCKFPAYLTLSPGGTESEGTSAMKVCPYTYCSLNGHHHAPLPPLKCFLSARRRVLKTQRSIKLGCLSPRRARPIGDGLNFDVKLAKSHDLDSSGTSLPTQEEQSDFFVEIYGANKEDGLDLITVQDIDEIGIDQEKQDQSFDKNGDLNLADTAAATHFHDENQQVKVVEEVSPQSLAQEETKFGFLSDITVESNMVSVQFNEQDCEASDIDWDIGHHSALYLDDDYDYPSKTEKDPDLKVKSGIVEDEFIEDLDNNINGWFNEFLADEMSQESFDEDDLSADTWSTSDNCDSIGSYDYYLESLNNVEASAPTVVQVEEPEAAPIDMNDILFQGDHREIGNMVEDKMSFDYLEDFYLPKDDEIANMGNEASDLLKGYVDEMGTCDIGKAMSPNITYNVVRNQTSGDHVCQVDAEGHLFNEYQNSPTDETFKTSSPVCPVRESNSKVPGLNFAEAECHIVHEVKTENAAKLETEDDSLSRATAKCKKPTEDLDELGCFNPRAPNFLPLEPEPDSEKVDLRHQDLDERKNAEEWMVDYALRQTVTKLGPARKRKVALLVEAFEKVMPITKYDINLRHSSALKNARPMQACS</sequence>
<feature type="compositionally biased region" description="Polar residues" evidence="1">
    <location>
        <begin position="95"/>
        <end position="112"/>
    </location>
</feature>
<accession>A0ABD3T075</accession>